<organism evidence="3 4">
    <name type="scientific">Botryotinia fuckeliana (strain B05.10)</name>
    <name type="common">Noble rot fungus</name>
    <name type="synonym">Botrytis cinerea</name>
    <dbReference type="NCBI Taxonomy" id="332648"/>
    <lineage>
        <taxon>Eukaryota</taxon>
        <taxon>Fungi</taxon>
        <taxon>Dikarya</taxon>
        <taxon>Ascomycota</taxon>
        <taxon>Pezizomycotina</taxon>
        <taxon>Leotiomycetes</taxon>
        <taxon>Helotiales</taxon>
        <taxon>Sclerotiniaceae</taxon>
        <taxon>Botrytis</taxon>
    </lineage>
</organism>
<evidence type="ECO:0000313" key="3">
    <source>
        <dbReference type="EMBL" id="ATZ58876.1"/>
    </source>
</evidence>
<keyword evidence="2" id="KW-1133">Transmembrane helix</keyword>
<accession>A0A384K7T8</accession>
<sequence length="512" mass="59510">MPRRPHRHPQKHSLFIRWFIKLLRLLDSNFHILIAILASVLLYFILSKLHTIFDHALYYYHHPVSCTWALFESAIFHLGHPLKFLSLVWLFIFSSSNAFSSPPLTVTMNMTNTMNYTLQHHTLEFPYSYDGNRKSCHSDSLFNSNSNSNSVFGSGLDLPELLGEIFTNSLVPTTSSSIKTPGDLKNAIIELRKLSINQTTTLPLTTSLTPFIDSVIVFEKSLSALQASELAYRELWLHTISTLSNSWSATLSKITTSIITFENSLKSYQSIHFKFPYIDPITAYHHSATARDMLGEIQLAHCEQIVRTKDTVMVFRKSGFRVKRNLYRLRSSMVRMKKWIEILQEDMDKLKVDKERSEKEQLLKQQTVIHSIFSYFRGRNYTGIINEKNREDGISPLETIKKELKTLEGQMEEELLRMDKLMKAWEALKGREKMSCWFPGILTGWGERDGGESQGMLGGRIGEFNLGWPIEYDEWSRDWILQVWRWCNERGRFVKGVEERRDIYLEGIQGRE</sequence>
<dbReference type="Proteomes" id="UP000001798">
    <property type="component" value="Chromosome 17"/>
</dbReference>
<keyword evidence="2" id="KW-0812">Transmembrane</keyword>
<dbReference type="OrthoDB" id="10632036at2759"/>
<dbReference type="VEuPathDB" id="FungiDB:Bcin17g00120"/>
<reference evidence="3 4" key="3">
    <citation type="journal article" date="2017" name="Mol. Plant Pathol.">
        <title>A gapless genome sequence of the fungus Botrytis cinerea.</title>
        <authorList>
            <person name="Van Kan J.A."/>
            <person name="Stassen J.H."/>
            <person name="Mosbach A."/>
            <person name="Van Der Lee T.A."/>
            <person name="Faino L."/>
            <person name="Farmer A.D."/>
            <person name="Papasotiriou D.G."/>
            <person name="Zhou S."/>
            <person name="Seidl M.F."/>
            <person name="Cottam E."/>
            <person name="Edel D."/>
            <person name="Hahn M."/>
            <person name="Schwartz D.C."/>
            <person name="Dietrich R.A."/>
            <person name="Widdison S."/>
            <person name="Scalliet G."/>
        </authorList>
    </citation>
    <scope>NUCLEOTIDE SEQUENCE [LARGE SCALE GENOMIC DNA]</scope>
    <source>
        <strain evidence="3 4">B05.10</strain>
    </source>
</reference>
<proteinExistence type="predicted"/>
<dbReference type="KEGG" id="bfu:BCIN_17g00120"/>
<protein>
    <submittedName>
        <fullName evidence="3">Uncharacterized protein</fullName>
    </submittedName>
</protein>
<name>A0A384K7T8_BOTFB</name>
<evidence type="ECO:0000313" key="4">
    <source>
        <dbReference type="Proteomes" id="UP000001798"/>
    </source>
</evidence>
<feature type="coiled-coil region" evidence="1">
    <location>
        <begin position="397"/>
        <end position="424"/>
    </location>
</feature>
<dbReference type="GeneID" id="5426540"/>
<evidence type="ECO:0000256" key="2">
    <source>
        <dbReference type="SAM" id="Phobius"/>
    </source>
</evidence>
<keyword evidence="1" id="KW-0175">Coiled coil</keyword>
<dbReference type="RefSeq" id="XP_001546092.2">
    <property type="nucleotide sequence ID" value="XM_001546042.2"/>
</dbReference>
<dbReference type="AlphaFoldDB" id="A0A384K7T8"/>
<gene>
    <name evidence="3" type="ORF">BCIN_17g00120</name>
</gene>
<keyword evidence="4" id="KW-1185">Reference proteome</keyword>
<dbReference type="EMBL" id="CP009821">
    <property type="protein sequence ID" value="ATZ58876.1"/>
    <property type="molecule type" value="Genomic_DNA"/>
</dbReference>
<reference evidence="3 4" key="2">
    <citation type="journal article" date="2012" name="Eukaryot. Cell">
        <title>Genome update of Botrytis cinerea strains B05.10 and T4.</title>
        <authorList>
            <person name="Staats M."/>
            <person name="van Kan J.A."/>
        </authorList>
    </citation>
    <scope>NUCLEOTIDE SEQUENCE [LARGE SCALE GENOMIC DNA]</scope>
    <source>
        <strain evidence="3 4">B05.10</strain>
    </source>
</reference>
<reference evidence="3 4" key="1">
    <citation type="journal article" date="2011" name="PLoS Genet.">
        <title>Genomic analysis of the necrotrophic fungal pathogens Sclerotinia sclerotiorum and Botrytis cinerea.</title>
        <authorList>
            <person name="Amselem J."/>
            <person name="Cuomo C.A."/>
            <person name="van Kan J.A."/>
            <person name="Viaud M."/>
            <person name="Benito E.P."/>
            <person name="Couloux A."/>
            <person name="Coutinho P.M."/>
            <person name="de Vries R.P."/>
            <person name="Dyer P.S."/>
            <person name="Fillinger S."/>
            <person name="Fournier E."/>
            <person name="Gout L."/>
            <person name="Hahn M."/>
            <person name="Kohn L."/>
            <person name="Lapalu N."/>
            <person name="Plummer K.M."/>
            <person name="Pradier J.M."/>
            <person name="Quevillon E."/>
            <person name="Sharon A."/>
            <person name="Simon A."/>
            <person name="ten Have A."/>
            <person name="Tudzynski B."/>
            <person name="Tudzynski P."/>
            <person name="Wincker P."/>
            <person name="Andrew M."/>
            <person name="Anthouard V."/>
            <person name="Beever R.E."/>
            <person name="Beffa R."/>
            <person name="Benoit I."/>
            <person name="Bouzid O."/>
            <person name="Brault B."/>
            <person name="Chen Z."/>
            <person name="Choquer M."/>
            <person name="Collemare J."/>
            <person name="Cotton P."/>
            <person name="Danchin E.G."/>
            <person name="Da Silva C."/>
            <person name="Gautier A."/>
            <person name="Giraud C."/>
            <person name="Giraud T."/>
            <person name="Gonzalez C."/>
            <person name="Grossetete S."/>
            <person name="Guldener U."/>
            <person name="Henrissat B."/>
            <person name="Howlett B.J."/>
            <person name="Kodira C."/>
            <person name="Kretschmer M."/>
            <person name="Lappartient A."/>
            <person name="Leroch M."/>
            <person name="Levis C."/>
            <person name="Mauceli E."/>
            <person name="Neuveglise C."/>
            <person name="Oeser B."/>
            <person name="Pearson M."/>
            <person name="Poulain J."/>
            <person name="Poussereau N."/>
            <person name="Quesneville H."/>
            <person name="Rascle C."/>
            <person name="Schumacher J."/>
            <person name="Segurens B."/>
            <person name="Sexton A."/>
            <person name="Silva E."/>
            <person name="Sirven C."/>
            <person name="Soanes D.M."/>
            <person name="Talbot N.J."/>
            <person name="Templeton M."/>
            <person name="Yandava C."/>
            <person name="Yarden O."/>
            <person name="Zeng Q."/>
            <person name="Rollins J.A."/>
            <person name="Lebrun M.H."/>
            <person name="Dickman M."/>
        </authorList>
    </citation>
    <scope>NUCLEOTIDE SEQUENCE [LARGE SCALE GENOMIC DNA]</scope>
    <source>
        <strain evidence="3 4">B05.10</strain>
    </source>
</reference>
<feature type="transmembrane region" description="Helical" evidence="2">
    <location>
        <begin position="21"/>
        <end position="46"/>
    </location>
</feature>
<keyword evidence="2" id="KW-0472">Membrane</keyword>
<evidence type="ECO:0000256" key="1">
    <source>
        <dbReference type="SAM" id="Coils"/>
    </source>
</evidence>